<dbReference type="OrthoDB" id="337038at2759"/>
<dbReference type="InterPro" id="IPR035940">
    <property type="entry name" value="CAP_sf"/>
</dbReference>
<dbReference type="Gene3D" id="3.40.33.10">
    <property type="entry name" value="CAP"/>
    <property type="match status" value="1"/>
</dbReference>
<feature type="non-terminal residue" evidence="2">
    <location>
        <position position="121"/>
    </location>
</feature>
<keyword evidence="3" id="KW-1185">Reference proteome</keyword>
<dbReference type="OMA" id="RYQRDKM"/>
<dbReference type="SMART" id="SM00198">
    <property type="entry name" value="SCP"/>
    <property type="match status" value="1"/>
</dbReference>
<sequence length="121" mass="12700">AHNAPALAWSPTLAARAALWADQCAFRHTGGVLSAQRYGENIVAGTGEFPITAAVASFVADEVQYDPAHPSYLLFTQVVWKSTTQLGCAVSSCDGIFDRALGPAALYVCLYDPVGNVIGQA</sequence>
<feature type="domain" description="SCP" evidence="1">
    <location>
        <begin position="1"/>
        <end position="119"/>
    </location>
</feature>
<dbReference type="Proteomes" id="UP000054270">
    <property type="component" value="Unassembled WGS sequence"/>
</dbReference>
<organism evidence="2 3">
    <name type="scientific">Hypholoma sublateritium (strain FD-334 SS-4)</name>
    <dbReference type="NCBI Taxonomy" id="945553"/>
    <lineage>
        <taxon>Eukaryota</taxon>
        <taxon>Fungi</taxon>
        <taxon>Dikarya</taxon>
        <taxon>Basidiomycota</taxon>
        <taxon>Agaricomycotina</taxon>
        <taxon>Agaricomycetes</taxon>
        <taxon>Agaricomycetidae</taxon>
        <taxon>Agaricales</taxon>
        <taxon>Agaricineae</taxon>
        <taxon>Strophariaceae</taxon>
        <taxon>Hypholoma</taxon>
    </lineage>
</organism>
<evidence type="ECO:0000313" key="2">
    <source>
        <dbReference type="EMBL" id="KJA29819.1"/>
    </source>
</evidence>
<dbReference type="SUPFAM" id="SSF55797">
    <property type="entry name" value="PR-1-like"/>
    <property type="match status" value="1"/>
</dbReference>
<dbReference type="PANTHER" id="PTHR10334">
    <property type="entry name" value="CYSTEINE-RICH SECRETORY PROTEIN-RELATED"/>
    <property type="match status" value="1"/>
</dbReference>
<accession>A0A0D2PG93</accession>
<dbReference type="InterPro" id="IPR014044">
    <property type="entry name" value="CAP_dom"/>
</dbReference>
<reference evidence="3" key="1">
    <citation type="submission" date="2014-04" db="EMBL/GenBank/DDBJ databases">
        <title>Evolutionary Origins and Diversification of the Mycorrhizal Mutualists.</title>
        <authorList>
            <consortium name="DOE Joint Genome Institute"/>
            <consortium name="Mycorrhizal Genomics Consortium"/>
            <person name="Kohler A."/>
            <person name="Kuo A."/>
            <person name="Nagy L.G."/>
            <person name="Floudas D."/>
            <person name="Copeland A."/>
            <person name="Barry K.W."/>
            <person name="Cichocki N."/>
            <person name="Veneault-Fourrey C."/>
            <person name="LaButti K."/>
            <person name="Lindquist E.A."/>
            <person name="Lipzen A."/>
            <person name="Lundell T."/>
            <person name="Morin E."/>
            <person name="Murat C."/>
            <person name="Riley R."/>
            <person name="Ohm R."/>
            <person name="Sun H."/>
            <person name="Tunlid A."/>
            <person name="Henrissat B."/>
            <person name="Grigoriev I.V."/>
            <person name="Hibbett D.S."/>
            <person name="Martin F."/>
        </authorList>
    </citation>
    <scope>NUCLEOTIDE SEQUENCE [LARGE SCALE GENOMIC DNA]</scope>
    <source>
        <strain evidence="3">FD-334 SS-4</strain>
    </source>
</reference>
<dbReference type="EMBL" id="KN817518">
    <property type="protein sequence ID" value="KJA29819.1"/>
    <property type="molecule type" value="Genomic_DNA"/>
</dbReference>
<dbReference type="Pfam" id="PF00188">
    <property type="entry name" value="CAP"/>
    <property type="match status" value="1"/>
</dbReference>
<protein>
    <recommendedName>
        <fullName evidence="1">SCP domain-containing protein</fullName>
    </recommendedName>
</protein>
<name>A0A0D2PG93_HYPSF</name>
<dbReference type="PRINTS" id="PR00837">
    <property type="entry name" value="V5TPXLIKE"/>
</dbReference>
<proteinExistence type="predicted"/>
<dbReference type="STRING" id="945553.A0A0D2PG93"/>
<evidence type="ECO:0000313" key="3">
    <source>
        <dbReference type="Proteomes" id="UP000054270"/>
    </source>
</evidence>
<evidence type="ECO:0000259" key="1">
    <source>
        <dbReference type="SMART" id="SM00198"/>
    </source>
</evidence>
<dbReference type="InterPro" id="IPR001283">
    <property type="entry name" value="CRISP-related"/>
</dbReference>
<gene>
    <name evidence="2" type="ORF">HYPSUDRAFT_94344</name>
</gene>
<feature type="non-terminal residue" evidence="2">
    <location>
        <position position="1"/>
    </location>
</feature>
<dbReference type="AlphaFoldDB" id="A0A0D2PG93"/>